<evidence type="ECO:0000313" key="2">
    <source>
        <dbReference type="EMBL" id="QDO83079.1"/>
    </source>
</evidence>
<dbReference type="Proteomes" id="UP000315947">
    <property type="component" value="Chromosome"/>
</dbReference>
<feature type="transmembrane region" description="Helical" evidence="1">
    <location>
        <begin position="86"/>
        <end position="105"/>
    </location>
</feature>
<keyword evidence="1" id="KW-1133">Transmembrane helix</keyword>
<feature type="transmembrane region" description="Helical" evidence="1">
    <location>
        <begin position="46"/>
        <end position="65"/>
    </location>
</feature>
<reference evidence="2 3" key="1">
    <citation type="submission" date="2019-07" db="EMBL/GenBank/DDBJ databases">
        <title>Shewanella sp. YLB-06 whole genomic sequence.</title>
        <authorList>
            <person name="Yu L."/>
        </authorList>
    </citation>
    <scope>NUCLEOTIDE SEQUENCE [LARGE SCALE GENOMIC DNA]</scope>
    <source>
        <strain evidence="2 3">YLB-06</strain>
    </source>
</reference>
<organism evidence="2 3">
    <name type="scientific">Shewanella psychropiezotolerans</name>
    <dbReference type="NCBI Taxonomy" id="2593655"/>
    <lineage>
        <taxon>Bacteria</taxon>
        <taxon>Pseudomonadati</taxon>
        <taxon>Pseudomonadota</taxon>
        <taxon>Gammaproteobacteria</taxon>
        <taxon>Alteromonadales</taxon>
        <taxon>Shewanellaceae</taxon>
        <taxon>Shewanella</taxon>
    </lineage>
</organism>
<evidence type="ECO:0000313" key="3">
    <source>
        <dbReference type="Proteomes" id="UP000315947"/>
    </source>
</evidence>
<evidence type="ECO:0000256" key="1">
    <source>
        <dbReference type="SAM" id="Phobius"/>
    </source>
</evidence>
<dbReference type="RefSeq" id="WP_144045462.1">
    <property type="nucleotide sequence ID" value="NZ_CP041614.1"/>
</dbReference>
<sequence length="133" mass="15467">MVKFNFFPVGAVFSFVVFYSLAIDVILNGDLLFVPELFQSYGASVGMMFLGIVITCYCISIFFRYDFFKVVMNKAYPNINLTWGKYRFMPPTVLFGLFLSGYIPYFTIPMMSFVIIELFYLFLVFNLSNNKEL</sequence>
<keyword evidence="1" id="KW-0472">Membrane</keyword>
<accession>A0ABX5WVG4</accession>
<protein>
    <submittedName>
        <fullName evidence="2">Uncharacterized protein</fullName>
    </submittedName>
</protein>
<keyword evidence="3" id="KW-1185">Reference proteome</keyword>
<dbReference type="EMBL" id="CP041614">
    <property type="protein sequence ID" value="QDO83079.1"/>
    <property type="molecule type" value="Genomic_DNA"/>
</dbReference>
<name>A0ABX5WVG4_9GAMM</name>
<keyword evidence="1" id="KW-0812">Transmembrane</keyword>
<proteinExistence type="predicted"/>
<gene>
    <name evidence="2" type="ORF">FM037_07370</name>
</gene>